<keyword evidence="1" id="KW-0472">Membrane</keyword>
<keyword evidence="3" id="KW-1185">Reference proteome</keyword>
<accession>A0AAD8NFR8</accession>
<proteinExistence type="predicted"/>
<keyword evidence="1" id="KW-0812">Transmembrane</keyword>
<feature type="transmembrane region" description="Helical" evidence="1">
    <location>
        <begin position="36"/>
        <end position="53"/>
    </location>
</feature>
<name>A0AAD8NFR8_TARER</name>
<sequence length="96" mass="10534">MLVHAKGGQLKTSSKLPLSPRIVSAVLPSSHPPSQIASVVPVVLLLVVVDLLLPSSTSFCRRHPRRRPPAAVVALLPRRPCRWKLMMVVNNGRMML</sequence>
<organism evidence="2 3">
    <name type="scientific">Tagetes erecta</name>
    <name type="common">African marigold</name>
    <dbReference type="NCBI Taxonomy" id="13708"/>
    <lineage>
        <taxon>Eukaryota</taxon>
        <taxon>Viridiplantae</taxon>
        <taxon>Streptophyta</taxon>
        <taxon>Embryophyta</taxon>
        <taxon>Tracheophyta</taxon>
        <taxon>Spermatophyta</taxon>
        <taxon>Magnoliopsida</taxon>
        <taxon>eudicotyledons</taxon>
        <taxon>Gunneridae</taxon>
        <taxon>Pentapetalae</taxon>
        <taxon>asterids</taxon>
        <taxon>campanulids</taxon>
        <taxon>Asterales</taxon>
        <taxon>Asteraceae</taxon>
        <taxon>Asteroideae</taxon>
        <taxon>Heliantheae alliance</taxon>
        <taxon>Tageteae</taxon>
        <taxon>Tagetes</taxon>
    </lineage>
</organism>
<dbReference type="AlphaFoldDB" id="A0AAD8NFR8"/>
<dbReference type="EMBL" id="JAUHHV010000012">
    <property type="protein sequence ID" value="KAK1406308.1"/>
    <property type="molecule type" value="Genomic_DNA"/>
</dbReference>
<keyword evidence="1" id="KW-1133">Transmembrane helix</keyword>
<gene>
    <name evidence="2" type="ORF">QVD17_41601</name>
</gene>
<comment type="caution">
    <text evidence="2">The sequence shown here is derived from an EMBL/GenBank/DDBJ whole genome shotgun (WGS) entry which is preliminary data.</text>
</comment>
<evidence type="ECO:0000313" key="3">
    <source>
        <dbReference type="Proteomes" id="UP001229421"/>
    </source>
</evidence>
<protein>
    <submittedName>
        <fullName evidence="2">Uncharacterized protein</fullName>
    </submittedName>
</protein>
<evidence type="ECO:0000313" key="2">
    <source>
        <dbReference type="EMBL" id="KAK1406308.1"/>
    </source>
</evidence>
<reference evidence="2" key="1">
    <citation type="journal article" date="2023" name="bioRxiv">
        <title>Improved chromosome-level genome assembly for marigold (Tagetes erecta).</title>
        <authorList>
            <person name="Jiang F."/>
            <person name="Yuan L."/>
            <person name="Wang S."/>
            <person name="Wang H."/>
            <person name="Xu D."/>
            <person name="Wang A."/>
            <person name="Fan W."/>
        </authorList>
    </citation>
    <scope>NUCLEOTIDE SEQUENCE</scope>
    <source>
        <strain evidence="2">WSJ</strain>
        <tissue evidence="2">Leaf</tissue>
    </source>
</reference>
<dbReference type="Proteomes" id="UP001229421">
    <property type="component" value="Unassembled WGS sequence"/>
</dbReference>
<evidence type="ECO:0000256" key="1">
    <source>
        <dbReference type="SAM" id="Phobius"/>
    </source>
</evidence>